<dbReference type="SMART" id="SM00257">
    <property type="entry name" value="LysM"/>
    <property type="match status" value="3"/>
</dbReference>
<keyword evidence="1" id="KW-0147">Chitin-binding</keyword>
<feature type="domain" description="LysM" evidence="5">
    <location>
        <begin position="124"/>
        <end position="169"/>
    </location>
</feature>
<feature type="domain" description="LysM" evidence="5">
    <location>
        <begin position="180"/>
        <end position="226"/>
    </location>
</feature>
<feature type="domain" description="LysM" evidence="5">
    <location>
        <begin position="23"/>
        <end position="67"/>
    </location>
</feature>
<feature type="chain" id="PRO_5045791789" description="LysM domain-containing protein" evidence="4">
    <location>
        <begin position="19"/>
        <end position="228"/>
    </location>
</feature>
<feature type="region of interest" description="Disordered" evidence="3">
    <location>
        <begin position="89"/>
        <end position="110"/>
    </location>
</feature>
<organism evidence="6 7">
    <name type="scientific">Aspergillus granulosus</name>
    <dbReference type="NCBI Taxonomy" id="176169"/>
    <lineage>
        <taxon>Eukaryota</taxon>
        <taxon>Fungi</taxon>
        <taxon>Dikarya</taxon>
        <taxon>Ascomycota</taxon>
        <taxon>Pezizomycotina</taxon>
        <taxon>Eurotiomycetes</taxon>
        <taxon>Eurotiomycetidae</taxon>
        <taxon>Eurotiales</taxon>
        <taxon>Aspergillaceae</taxon>
        <taxon>Aspergillus</taxon>
        <taxon>Aspergillus subgen. Nidulantes</taxon>
    </lineage>
</organism>
<reference evidence="6 7" key="1">
    <citation type="submission" date="2024-07" db="EMBL/GenBank/DDBJ databases">
        <title>Section-level genome sequencing and comparative genomics of Aspergillus sections Usti and Cavernicolus.</title>
        <authorList>
            <consortium name="Lawrence Berkeley National Laboratory"/>
            <person name="Nybo J.L."/>
            <person name="Vesth T.C."/>
            <person name="Theobald S."/>
            <person name="Frisvad J.C."/>
            <person name="Larsen T.O."/>
            <person name="Kjaerboelling I."/>
            <person name="Rothschild-Mancinelli K."/>
            <person name="Lyhne E.K."/>
            <person name="Kogle M.E."/>
            <person name="Barry K."/>
            <person name="Clum A."/>
            <person name="Na H."/>
            <person name="Ledsgaard L."/>
            <person name="Lin J."/>
            <person name="Lipzen A."/>
            <person name="Kuo A."/>
            <person name="Riley R."/>
            <person name="Mondo S."/>
            <person name="Labutti K."/>
            <person name="Haridas S."/>
            <person name="Pangalinan J."/>
            <person name="Salamov A.A."/>
            <person name="Simmons B.A."/>
            <person name="Magnuson J.K."/>
            <person name="Chen J."/>
            <person name="Drula E."/>
            <person name="Henrissat B."/>
            <person name="Wiebenga A."/>
            <person name="Lubbers R.J."/>
            <person name="Gomes A.C."/>
            <person name="Makela M.R."/>
            <person name="Stajich J."/>
            <person name="Grigoriev I.V."/>
            <person name="Mortensen U.H."/>
            <person name="De Vries R.P."/>
            <person name="Baker S.E."/>
            <person name="Andersen M.R."/>
        </authorList>
    </citation>
    <scope>NUCLEOTIDE SEQUENCE [LARGE SCALE GENOMIC DNA]</scope>
    <source>
        <strain evidence="6 7">CBS 588.65</strain>
    </source>
</reference>
<comment type="caution">
    <text evidence="6">The sequence shown here is derived from an EMBL/GenBank/DDBJ whole genome shotgun (WGS) entry which is preliminary data.</text>
</comment>
<evidence type="ECO:0000313" key="6">
    <source>
        <dbReference type="EMBL" id="KAL2802066.1"/>
    </source>
</evidence>
<gene>
    <name evidence="6" type="ORF">BJX63DRAFT_426345</name>
</gene>
<sequence>MPSLKSAITLSLLPELLAARSIPLASAAYGDSCEAFASSWGISEEDLKSLNPGLDCANFDDFAAYCVLGDVTADDPSITSSTTTTVALTTTTEKSTTTETSAATTATGDFPSPTQPGLAADCGAWHKVTAGDQCDTIEAKYGITNAQFSSWNPYINDNYYICVHVAPKPQMPDIISECSKYHKVQSGEGCWAIDSAYGITLDQFRKWNLTIDASCSNLWVDYYVCVGV</sequence>
<evidence type="ECO:0000313" key="7">
    <source>
        <dbReference type="Proteomes" id="UP001610334"/>
    </source>
</evidence>
<feature type="signal peptide" evidence="4">
    <location>
        <begin position="1"/>
        <end position="18"/>
    </location>
</feature>
<proteinExistence type="predicted"/>
<evidence type="ECO:0000256" key="2">
    <source>
        <dbReference type="ARBA" id="ARBA00023026"/>
    </source>
</evidence>
<keyword evidence="7" id="KW-1185">Reference proteome</keyword>
<dbReference type="PROSITE" id="PS51782">
    <property type="entry name" value="LYSM"/>
    <property type="match status" value="3"/>
</dbReference>
<dbReference type="SUPFAM" id="SSF54106">
    <property type="entry name" value="LysM domain"/>
    <property type="match status" value="2"/>
</dbReference>
<evidence type="ECO:0000256" key="4">
    <source>
        <dbReference type="SAM" id="SignalP"/>
    </source>
</evidence>
<dbReference type="CDD" id="cd00118">
    <property type="entry name" value="LysM"/>
    <property type="match status" value="3"/>
</dbReference>
<feature type="compositionally biased region" description="Low complexity" evidence="3">
    <location>
        <begin position="89"/>
        <end position="107"/>
    </location>
</feature>
<keyword evidence="4" id="KW-0732">Signal</keyword>
<name>A0ABR4GT57_9EURO</name>
<dbReference type="InterPro" id="IPR036779">
    <property type="entry name" value="LysM_dom_sf"/>
</dbReference>
<dbReference type="Proteomes" id="UP001610334">
    <property type="component" value="Unassembled WGS sequence"/>
</dbReference>
<keyword evidence="2" id="KW-0843">Virulence</keyword>
<dbReference type="PANTHER" id="PTHR34997:SF18">
    <property type="entry name" value="LYSM DOMAIN-CONTAINING PROTEIN"/>
    <property type="match status" value="1"/>
</dbReference>
<evidence type="ECO:0000256" key="1">
    <source>
        <dbReference type="ARBA" id="ARBA00022669"/>
    </source>
</evidence>
<dbReference type="InterPro" id="IPR018392">
    <property type="entry name" value="LysM"/>
</dbReference>
<protein>
    <recommendedName>
        <fullName evidence="5">LysM domain-containing protein</fullName>
    </recommendedName>
</protein>
<dbReference type="Pfam" id="PF01476">
    <property type="entry name" value="LysM"/>
    <property type="match status" value="3"/>
</dbReference>
<dbReference type="InterPro" id="IPR052210">
    <property type="entry name" value="LysM1-like"/>
</dbReference>
<evidence type="ECO:0000259" key="5">
    <source>
        <dbReference type="PROSITE" id="PS51782"/>
    </source>
</evidence>
<dbReference type="Gene3D" id="3.10.350.10">
    <property type="entry name" value="LysM domain"/>
    <property type="match status" value="3"/>
</dbReference>
<accession>A0ABR4GT57</accession>
<dbReference type="PANTHER" id="PTHR34997">
    <property type="entry name" value="AM15"/>
    <property type="match status" value="1"/>
</dbReference>
<evidence type="ECO:0000256" key="3">
    <source>
        <dbReference type="SAM" id="MobiDB-lite"/>
    </source>
</evidence>
<dbReference type="EMBL" id="JBFXLT010000212">
    <property type="protein sequence ID" value="KAL2802066.1"/>
    <property type="molecule type" value="Genomic_DNA"/>
</dbReference>